<dbReference type="InterPro" id="IPR036390">
    <property type="entry name" value="WH_DNA-bd_sf"/>
</dbReference>
<dbReference type="Pfam" id="PF13463">
    <property type="entry name" value="HTH_27"/>
    <property type="match status" value="1"/>
</dbReference>
<accession>A0ABY9EF09</accession>
<dbReference type="InterPro" id="IPR036388">
    <property type="entry name" value="WH-like_DNA-bd_sf"/>
</dbReference>
<reference evidence="2 3" key="1">
    <citation type="submission" date="2022-05" db="EMBL/GenBank/DDBJ databases">
        <title>Microbulbifer sp. nov., isolated from sponge.</title>
        <authorList>
            <person name="Gao L."/>
        </authorList>
    </citation>
    <scope>NUCLEOTIDE SEQUENCE [LARGE SCALE GENOMIC DNA]</scope>
    <source>
        <strain evidence="2 3">MI-G</strain>
    </source>
</reference>
<feature type="domain" description="HTH marR-type" evidence="1">
    <location>
        <begin position="36"/>
        <end position="141"/>
    </location>
</feature>
<dbReference type="RefSeq" id="WP_301419071.1">
    <property type="nucleotide sequence ID" value="NZ_CP098023.1"/>
</dbReference>
<proteinExistence type="predicted"/>
<dbReference type="EMBL" id="CP098023">
    <property type="protein sequence ID" value="WKD51623.1"/>
    <property type="molecule type" value="Genomic_DNA"/>
</dbReference>
<dbReference type="Gene3D" id="1.10.10.10">
    <property type="entry name" value="Winged helix-like DNA-binding domain superfamily/Winged helix DNA-binding domain"/>
    <property type="match status" value="1"/>
</dbReference>
<dbReference type="SUPFAM" id="SSF46785">
    <property type="entry name" value="Winged helix' DNA-binding domain"/>
    <property type="match status" value="1"/>
</dbReference>
<evidence type="ECO:0000313" key="3">
    <source>
        <dbReference type="Proteomes" id="UP001321520"/>
    </source>
</evidence>
<dbReference type="InterPro" id="IPR000835">
    <property type="entry name" value="HTH_MarR-typ"/>
</dbReference>
<keyword evidence="2" id="KW-0238">DNA-binding</keyword>
<dbReference type="GO" id="GO:0003677">
    <property type="term" value="F:DNA binding"/>
    <property type="evidence" value="ECO:0007669"/>
    <property type="project" value="UniProtKB-KW"/>
</dbReference>
<organism evidence="2 3">
    <name type="scientific">Microbulbifer spongiae</name>
    <dbReference type="NCBI Taxonomy" id="2944933"/>
    <lineage>
        <taxon>Bacteria</taxon>
        <taxon>Pseudomonadati</taxon>
        <taxon>Pseudomonadota</taxon>
        <taxon>Gammaproteobacteria</taxon>
        <taxon>Cellvibrionales</taxon>
        <taxon>Microbulbiferaceae</taxon>
        <taxon>Microbulbifer</taxon>
    </lineage>
</organism>
<keyword evidence="3" id="KW-1185">Reference proteome</keyword>
<sequence>MPSSSKPFFYASKYRAAFLASMAGRLRDLICEDGSKLLKAKGVTAPVTDVSFMLFLSENEPSFTADIARALNFSHQRVASRITILEKLKLVTCVSDKQDLRRKRVTLTKKGKSEALAQAEIYKTVALAIEDLFEEIGDDLMDRLQLTLETLEQESLPERIDRLK</sequence>
<protein>
    <submittedName>
        <fullName evidence="2">Winged helix DNA-binding protein</fullName>
    </submittedName>
</protein>
<name>A0ABY9EF09_9GAMM</name>
<evidence type="ECO:0000313" key="2">
    <source>
        <dbReference type="EMBL" id="WKD51623.1"/>
    </source>
</evidence>
<dbReference type="SMART" id="SM00347">
    <property type="entry name" value="HTH_MARR"/>
    <property type="match status" value="1"/>
</dbReference>
<dbReference type="Proteomes" id="UP001321520">
    <property type="component" value="Chromosome"/>
</dbReference>
<gene>
    <name evidence="2" type="ORF">M8T91_10975</name>
</gene>
<evidence type="ECO:0000259" key="1">
    <source>
        <dbReference type="SMART" id="SM00347"/>
    </source>
</evidence>